<comment type="caution">
    <text evidence="1">The sequence shown here is derived from an EMBL/GenBank/DDBJ whole genome shotgun (WGS) entry which is preliminary data.</text>
</comment>
<keyword evidence="2" id="KW-1185">Reference proteome</keyword>
<protein>
    <submittedName>
        <fullName evidence="1">Uncharacterized protein</fullName>
    </submittedName>
</protein>
<organism evidence="1 2">
    <name type="scientific">Sphingomonas astaxanthinifaciens DSM 22298</name>
    <dbReference type="NCBI Taxonomy" id="1123267"/>
    <lineage>
        <taxon>Bacteria</taxon>
        <taxon>Pseudomonadati</taxon>
        <taxon>Pseudomonadota</taxon>
        <taxon>Alphaproteobacteria</taxon>
        <taxon>Sphingomonadales</taxon>
        <taxon>Sphingomonadaceae</taxon>
        <taxon>Sphingomonas</taxon>
    </lineage>
</organism>
<dbReference type="RefSeq" id="WP_156956969.1">
    <property type="nucleotide sequence ID" value="NZ_BSOO01000002.1"/>
</dbReference>
<evidence type="ECO:0000313" key="1">
    <source>
        <dbReference type="EMBL" id="GLR46601.1"/>
    </source>
</evidence>
<reference evidence="2" key="1">
    <citation type="journal article" date="2019" name="Int. J. Syst. Evol. Microbiol.">
        <title>The Global Catalogue of Microorganisms (GCM) 10K type strain sequencing project: providing services to taxonomists for standard genome sequencing and annotation.</title>
        <authorList>
            <consortium name="The Broad Institute Genomics Platform"/>
            <consortium name="The Broad Institute Genome Sequencing Center for Infectious Disease"/>
            <person name="Wu L."/>
            <person name="Ma J."/>
        </authorList>
    </citation>
    <scope>NUCLEOTIDE SEQUENCE [LARGE SCALE GENOMIC DNA]</scope>
    <source>
        <strain evidence="2">NBRC 102146</strain>
    </source>
</reference>
<dbReference type="EMBL" id="BSOO01000002">
    <property type="protein sequence ID" value="GLR46601.1"/>
    <property type="molecule type" value="Genomic_DNA"/>
</dbReference>
<sequence length="57" mass="6338">MNEDTNRLKLLEQARDHARQLLGLLDEAGAPPHVSAQFDHGLSKLDELLSSAERRCA</sequence>
<evidence type="ECO:0000313" key="2">
    <source>
        <dbReference type="Proteomes" id="UP001156703"/>
    </source>
</evidence>
<gene>
    <name evidence="1" type="ORF">GCM10007925_03120</name>
</gene>
<accession>A0ABQ5Z4Z1</accession>
<dbReference type="Proteomes" id="UP001156703">
    <property type="component" value="Unassembled WGS sequence"/>
</dbReference>
<proteinExistence type="predicted"/>
<name>A0ABQ5Z4Z1_9SPHN</name>